<dbReference type="EMBL" id="JASVWF010000004">
    <property type="protein sequence ID" value="MDL5158010.1"/>
    <property type="molecule type" value="Genomic_DNA"/>
</dbReference>
<protein>
    <submittedName>
        <fullName evidence="1">Helix-turn-helix domain-containing protein</fullName>
    </submittedName>
</protein>
<gene>
    <name evidence="1" type="ORF">QRT03_18725</name>
</gene>
<accession>A0ABT7MBG5</accession>
<dbReference type="InterPro" id="IPR036390">
    <property type="entry name" value="WH_DNA-bd_sf"/>
</dbReference>
<reference evidence="1 2" key="1">
    <citation type="submission" date="2023-06" db="EMBL/GenBank/DDBJ databases">
        <title>Actinomycetospora Odt1-22.</title>
        <authorList>
            <person name="Supong K."/>
        </authorList>
    </citation>
    <scope>NUCLEOTIDE SEQUENCE [LARGE SCALE GENOMIC DNA]</scope>
    <source>
        <strain evidence="1 2">Odt1-22</strain>
    </source>
</reference>
<organism evidence="1 2">
    <name type="scientific">Actinomycetospora termitidis</name>
    <dbReference type="NCBI Taxonomy" id="3053470"/>
    <lineage>
        <taxon>Bacteria</taxon>
        <taxon>Bacillati</taxon>
        <taxon>Actinomycetota</taxon>
        <taxon>Actinomycetes</taxon>
        <taxon>Pseudonocardiales</taxon>
        <taxon>Pseudonocardiaceae</taxon>
        <taxon>Actinomycetospora</taxon>
    </lineage>
</organism>
<keyword evidence="2" id="KW-1185">Reference proteome</keyword>
<dbReference type="RefSeq" id="WP_286054507.1">
    <property type="nucleotide sequence ID" value="NZ_JASVWF010000004.1"/>
</dbReference>
<proteinExistence type="predicted"/>
<dbReference type="InterPro" id="IPR036388">
    <property type="entry name" value="WH-like_DNA-bd_sf"/>
</dbReference>
<evidence type="ECO:0000313" key="1">
    <source>
        <dbReference type="EMBL" id="MDL5158010.1"/>
    </source>
</evidence>
<dbReference type="Proteomes" id="UP001231924">
    <property type="component" value="Unassembled WGS sequence"/>
</dbReference>
<dbReference type="Gene3D" id="1.10.10.10">
    <property type="entry name" value="Winged helix-like DNA-binding domain superfamily/Winged helix DNA-binding domain"/>
    <property type="match status" value="1"/>
</dbReference>
<name>A0ABT7MBG5_9PSEU</name>
<sequence length="181" mass="20128">MPDITIDPFPSWGAEKDEECAWIADRILHHLLPAATALHRANAVELGLDPAELAIVEVLGTVRALRLTAVADRVALSHAATSRATSRLAERTWVDRCSEVHGYVEITRAEGTTAVLAASLQDVRSPLAAAVEALAPADRATVLRFLDEVVEIITVRARSRGDRRLERTLVRRRREWLRDEW</sequence>
<dbReference type="SUPFAM" id="SSF46785">
    <property type="entry name" value="Winged helix' DNA-binding domain"/>
    <property type="match status" value="1"/>
</dbReference>
<evidence type="ECO:0000313" key="2">
    <source>
        <dbReference type="Proteomes" id="UP001231924"/>
    </source>
</evidence>
<comment type="caution">
    <text evidence="1">The sequence shown here is derived from an EMBL/GenBank/DDBJ whole genome shotgun (WGS) entry which is preliminary data.</text>
</comment>